<organism evidence="11 12">
    <name type="scientific">Eumeta variegata</name>
    <name type="common">Bagworm moth</name>
    <name type="synonym">Eumeta japonica</name>
    <dbReference type="NCBI Taxonomy" id="151549"/>
    <lineage>
        <taxon>Eukaryota</taxon>
        <taxon>Metazoa</taxon>
        <taxon>Ecdysozoa</taxon>
        <taxon>Arthropoda</taxon>
        <taxon>Hexapoda</taxon>
        <taxon>Insecta</taxon>
        <taxon>Pterygota</taxon>
        <taxon>Neoptera</taxon>
        <taxon>Endopterygota</taxon>
        <taxon>Lepidoptera</taxon>
        <taxon>Glossata</taxon>
        <taxon>Ditrysia</taxon>
        <taxon>Tineoidea</taxon>
        <taxon>Psychidae</taxon>
        <taxon>Oiketicinae</taxon>
        <taxon>Eumeta</taxon>
    </lineage>
</organism>
<dbReference type="GO" id="GO:0005525">
    <property type="term" value="F:GTP binding"/>
    <property type="evidence" value="ECO:0007669"/>
    <property type="project" value="UniProtKB-KW"/>
</dbReference>
<dbReference type="Pfam" id="PF01926">
    <property type="entry name" value="MMR_HSR1"/>
    <property type="match status" value="1"/>
</dbReference>
<feature type="region of interest" description="Disordered" evidence="9">
    <location>
        <begin position="1"/>
        <end position="51"/>
    </location>
</feature>
<dbReference type="SUPFAM" id="SSF52540">
    <property type="entry name" value="P-loop containing nucleoside triphosphate hydrolases"/>
    <property type="match status" value="1"/>
</dbReference>
<keyword evidence="4" id="KW-0342">GTP-binding</keyword>
<dbReference type="GO" id="GO:0051239">
    <property type="term" value="P:regulation of multicellular organismal process"/>
    <property type="evidence" value="ECO:0007669"/>
    <property type="project" value="UniProtKB-ARBA"/>
</dbReference>
<keyword evidence="12" id="KW-1185">Reference proteome</keyword>
<evidence type="ECO:0000256" key="2">
    <source>
        <dbReference type="ARBA" id="ARBA00022741"/>
    </source>
</evidence>
<evidence type="ECO:0000256" key="1">
    <source>
        <dbReference type="ARBA" id="ARBA00004604"/>
    </source>
</evidence>
<dbReference type="GO" id="GO:0050793">
    <property type="term" value="P:regulation of developmental process"/>
    <property type="evidence" value="ECO:0007669"/>
    <property type="project" value="UniProtKB-ARBA"/>
</dbReference>
<dbReference type="PANTHER" id="PTHR11089:SF30">
    <property type="entry name" value="GUANINE NUCLEOTIDE-BINDING PROTEIN-LIKE 3 HOMOLOG"/>
    <property type="match status" value="1"/>
</dbReference>
<evidence type="ECO:0000256" key="4">
    <source>
        <dbReference type="ARBA" id="ARBA00023134"/>
    </source>
</evidence>
<comment type="subcellular location">
    <subcellularLocation>
        <location evidence="1">Nucleus</location>
        <location evidence="1">Nucleolus</location>
    </subcellularLocation>
</comment>
<dbReference type="PRINTS" id="PR00326">
    <property type="entry name" value="GTP1OBG"/>
</dbReference>
<comment type="caution">
    <text evidence="11">The sequence shown here is derived from an EMBL/GenBank/DDBJ whole genome shotgun (WGS) entry which is preliminary data.</text>
</comment>
<feature type="compositionally biased region" description="Basic residues" evidence="9">
    <location>
        <begin position="26"/>
        <end position="46"/>
    </location>
</feature>
<dbReference type="InterPro" id="IPR030378">
    <property type="entry name" value="G_CP_dom"/>
</dbReference>
<evidence type="ECO:0000256" key="7">
    <source>
        <dbReference type="ARBA" id="ARBA00069022"/>
    </source>
</evidence>
<keyword evidence="5" id="KW-0539">Nucleus</keyword>
<feature type="compositionally biased region" description="Basic residues" evidence="9">
    <location>
        <begin position="1"/>
        <end position="18"/>
    </location>
</feature>
<dbReference type="InterPro" id="IPR050755">
    <property type="entry name" value="TRAFAC_YlqF/YawG_RiboMat"/>
</dbReference>
<evidence type="ECO:0000256" key="3">
    <source>
        <dbReference type="ARBA" id="ARBA00023054"/>
    </source>
</evidence>
<keyword evidence="3 8" id="KW-0175">Coiled coil</keyword>
<dbReference type="Pfam" id="PF08701">
    <property type="entry name" value="GN3L_Grn1"/>
    <property type="match status" value="1"/>
</dbReference>
<reference evidence="11 12" key="1">
    <citation type="journal article" date="2019" name="Commun. Biol.">
        <title>The bagworm genome reveals a unique fibroin gene that provides high tensile strength.</title>
        <authorList>
            <person name="Kono N."/>
            <person name="Nakamura H."/>
            <person name="Ohtoshi R."/>
            <person name="Tomita M."/>
            <person name="Numata K."/>
            <person name="Arakawa K."/>
        </authorList>
    </citation>
    <scope>NUCLEOTIDE SEQUENCE [LARGE SCALE GENOMIC DNA]</scope>
</reference>
<dbReference type="STRING" id="151549.A0A4C1UNN5"/>
<dbReference type="PANTHER" id="PTHR11089">
    <property type="entry name" value="GTP-BINDING PROTEIN-RELATED"/>
    <property type="match status" value="1"/>
</dbReference>
<keyword evidence="2" id="KW-0547">Nucleotide-binding</keyword>
<name>A0A4C1UNN5_EUMVA</name>
<feature type="coiled-coil region" evidence="8">
    <location>
        <begin position="57"/>
        <end position="94"/>
    </location>
</feature>
<dbReference type="EMBL" id="BGZK01000196">
    <property type="protein sequence ID" value="GBP27582.1"/>
    <property type="molecule type" value="Genomic_DNA"/>
</dbReference>
<dbReference type="OrthoDB" id="444945at2759"/>
<protein>
    <recommendedName>
        <fullName evidence="7">Guanine nucleotide-binding protein-like 3 homolog</fullName>
    </recommendedName>
</protein>
<dbReference type="PROSITE" id="PS51721">
    <property type="entry name" value="G_CP"/>
    <property type="match status" value="1"/>
</dbReference>
<dbReference type="InterPro" id="IPR006073">
    <property type="entry name" value="GTP-bd"/>
</dbReference>
<evidence type="ECO:0000259" key="10">
    <source>
        <dbReference type="PROSITE" id="PS51721"/>
    </source>
</evidence>
<evidence type="ECO:0000256" key="5">
    <source>
        <dbReference type="ARBA" id="ARBA00023242"/>
    </source>
</evidence>
<dbReference type="Gene3D" id="1.10.1580.10">
    <property type="match status" value="1"/>
</dbReference>
<dbReference type="InterPro" id="IPR027417">
    <property type="entry name" value="P-loop_NTPase"/>
</dbReference>
<dbReference type="FunFam" id="1.10.1580.10:FF:000002">
    <property type="entry name" value="Guanine nucleotide-binding protein-like 3 (nucleolar)-like"/>
    <property type="match status" value="1"/>
</dbReference>
<dbReference type="AlphaFoldDB" id="A0A4C1UNN5"/>
<dbReference type="Proteomes" id="UP000299102">
    <property type="component" value="Unassembled WGS sequence"/>
</dbReference>
<gene>
    <name evidence="11" type="primary">Ns1</name>
    <name evidence="11" type="ORF">EVAR_102834_1</name>
</gene>
<evidence type="ECO:0000256" key="9">
    <source>
        <dbReference type="SAM" id="MobiDB-lite"/>
    </source>
</evidence>
<evidence type="ECO:0000313" key="12">
    <source>
        <dbReference type="Proteomes" id="UP000299102"/>
    </source>
</evidence>
<evidence type="ECO:0000256" key="8">
    <source>
        <dbReference type="SAM" id="Coils"/>
    </source>
</evidence>
<evidence type="ECO:0000313" key="11">
    <source>
        <dbReference type="EMBL" id="GBP27582.1"/>
    </source>
</evidence>
<dbReference type="GO" id="GO:0005730">
    <property type="term" value="C:nucleolus"/>
    <property type="evidence" value="ECO:0007669"/>
    <property type="project" value="UniProtKB-SubCell"/>
</dbReference>
<sequence>MAKFKLKKKSKRQPARLRYKIEKKVRDHNRKVKKEAKKNPKSKKPKPVQIPNICPFKEDILKEVEAMKKHKEEERQKRKEIAKLEKQKKMEEKRNNSGLTMKNLFQLFALVFDNLEPQEVCLAFQSPPTIKRCPRVSKKSKLTKKVDIGFLFGPYLAFIFPGGEAKDPGLTAQSARVLKSISSSQFDELIRPIRAGYLTAVADAEARDKVHEAFKNGSIDDDSYAKDRKQENSLKTYYREFKKVISEAEVVLEIVDARDPLGTRCTQVEEAVRESGKRLVLVLNKADLVPRANLMAWLNYLRRFAPAVPFKASTQDQQHNLGRRKMKHVVKEKEMKGSACVGAELLMSLLGNYCRNKGIKTSITVGIVGLPNVGKSSIINSLNRSKACNVGSTPGVTKQMQTVQLDSKIKLLDSPGIVFSSGSESDATVALKNAIRVGSLKDPVTPATAILQRANKATLIDLYCIPEFNTPQEFFAHLASRMGRFKKGGVPDQDAAARILLNDWNTGKVRYYTEPPEDTDVHIDAKIVTEIAQEFDINSFEAMESEAIDALQTNIDNIDPTTAIKIVTTGPVKAAVEHEMQVDEDESNLLPKKVNIISKLNKNTANTEKKQVDPEMLLEGNMKQNKLRKMQFKKDKKKKVRHDKQATRLADVLDTVTLTTYEKKPDDYDFKEDFSL</sequence>
<comment type="function">
    <text evidence="6">May play a role in regulating cellular proliferation.</text>
</comment>
<dbReference type="CDD" id="cd04178">
    <property type="entry name" value="Nucleostemin_like"/>
    <property type="match status" value="1"/>
</dbReference>
<dbReference type="InterPro" id="IPR023179">
    <property type="entry name" value="GTP-bd_ortho_bundle_sf"/>
</dbReference>
<proteinExistence type="predicted"/>
<dbReference type="Gene3D" id="3.40.50.300">
    <property type="entry name" value="P-loop containing nucleotide triphosphate hydrolases"/>
    <property type="match status" value="1"/>
</dbReference>
<dbReference type="InterPro" id="IPR014813">
    <property type="entry name" value="Gnl3_N_dom"/>
</dbReference>
<feature type="domain" description="CP-type G" evidence="10">
    <location>
        <begin position="238"/>
        <end position="420"/>
    </location>
</feature>
<dbReference type="FunFam" id="3.40.50.300:FF:000571">
    <property type="entry name" value="Guanine nucleotide-binding protein-like NSN1"/>
    <property type="match status" value="1"/>
</dbReference>
<evidence type="ECO:0000256" key="6">
    <source>
        <dbReference type="ARBA" id="ARBA00059892"/>
    </source>
</evidence>
<accession>A0A4C1UNN5</accession>